<dbReference type="InterPro" id="IPR039261">
    <property type="entry name" value="FNR_nucleotide-bd"/>
</dbReference>
<evidence type="ECO:0000256" key="8">
    <source>
        <dbReference type="ARBA" id="ARBA00022827"/>
    </source>
</evidence>
<evidence type="ECO:0000256" key="9">
    <source>
        <dbReference type="ARBA" id="ARBA00022982"/>
    </source>
</evidence>
<evidence type="ECO:0000259" key="18">
    <source>
        <dbReference type="PROSITE" id="PS51384"/>
    </source>
</evidence>
<keyword evidence="11" id="KW-0560">Oxidoreductase</keyword>
<dbReference type="AlphaFoldDB" id="A3GG56"/>
<keyword evidence="8" id="KW-0274">FAD</keyword>
<evidence type="ECO:0000256" key="3">
    <source>
        <dbReference type="ARBA" id="ARBA00012668"/>
    </source>
</evidence>
<comment type="subcellular location">
    <subcellularLocation>
        <location evidence="1">Cell membrane</location>
        <topology evidence="1">Multi-pass membrane protein</topology>
    </subcellularLocation>
</comment>
<name>A3GG56_PICST</name>
<keyword evidence="5" id="KW-1003">Cell membrane</keyword>
<evidence type="ECO:0000256" key="13">
    <source>
        <dbReference type="ARBA" id="ARBA00023136"/>
    </source>
</evidence>
<dbReference type="Pfam" id="PF08022">
    <property type="entry name" value="FAD_binding_8"/>
    <property type="match status" value="1"/>
</dbReference>
<dbReference type="SUPFAM" id="SSF63380">
    <property type="entry name" value="Riboflavin synthase domain-like"/>
    <property type="match status" value="1"/>
</dbReference>
<dbReference type="KEGG" id="pic:PICST_51088"/>
<dbReference type="CDD" id="cd06186">
    <property type="entry name" value="NOX_Duox_like_FAD_NADP"/>
    <property type="match status" value="1"/>
</dbReference>
<evidence type="ECO:0000256" key="7">
    <source>
        <dbReference type="ARBA" id="ARBA00022692"/>
    </source>
</evidence>
<keyword evidence="4" id="KW-0813">Transport</keyword>
<dbReference type="GO" id="GO:0006826">
    <property type="term" value="P:iron ion transport"/>
    <property type="evidence" value="ECO:0007669"/>
    <property type="project" value="TreeGrafter"/>
</dbReference>
<dbReference type="GO" id="GO:0015677">
    <property type="term" value="P:copper ion import"/>
    <property type="evidence" value="ECO:0007669"/>
    <property type="project" value="TreeGrafter"/>
</dbReference>
<proteinExistence type="inferred from homology"/>
<dbReference type="PROSITE" id="PS51384">
    <property type="entry name" value="FAD_FR"/>
    <property type="match status" value="1"/>
</dbReference>
<evidence type="ECO:0000256" key="6">
    <source>
        <dbReference type="ARBA" id="ARBA00022630"/>
    </source>
</evidence>
<keyword evidence="17" id="KW-0732">Signal</keyword>
<feature type="chain" id="PRO_5002653258" description="ferric-chelate reductase (NADPH)" evidence="17">
    <location>
        <begin position="19"/>
        <end position="723"/>
    </location>
</feature>
<evidence type="ECO:0000256" key="16">
    <source>
        <dbReference type="SAM" id="Phobius"/>
    </source>
</evidence>
<dbReference type="GO" id="GO:0006879">
    <property type="term" value="P:intracellular iron ion homeostasis"/>
    <property type="evidence" value="ECO:0007669"/>
    <property type="project" value="TreeGrafter"/>
</dbReference>
<sequence>MNLIAVFNILVYLTVISAHGASSYTKYGHLIDIYTCRYSLMQTASFCKPPLVGDACLCTNPNGFASMVGCLHQLGKNSTSNIELIGKLCLPYNITRTPEMFEEAYKNFTRNAKSPSQIDGYNRTVPVNVPVILNEQLAKITLKSYTHYLHNFDYSLYYGGGMVAYWALVFILGAVCNWSKLLFPGIFRKMTGPFSAFIRKYITMPATFRKSKAQEKTFLRYFQILIPSRLETLVISGFVVVTIVCNAIDIYYMENDPLFPTKTRAISKYLGDRTGITGTILIPLFMLFAGRNNFLQWVTRWNYATFLTYHKWVARIDFILIVIHSITYTLALDLRYPSEIKLPYLYWGVVGTVAGGISFVQAVLYLRRNWYEMFLLVHIILAVLWIVGGWIHVEELGYINFYYASVAVWVFDRVARIGRLLVFGFPKAQVTLLAGETLKVVIPKPSYWQSIPGGHAFIHFLRPSCFWQSHPFTFTDSVENKDSIVLYAKVKGGITHSLYQYLAAHPGKTTQVRVGVEGPYGESTAAYKYDSAVYVAGGNGIPGIFSEAVDSAIRSKDSRHRVKLFWIIRDYKTLLWFHDELLELKKTKIQTTVIVTKPESQRPAELKRLFSHSPQEKLDLVDDKKDTIDSENEKVSGSNSENVSNDEIVSTIQGSLGHITFKTGRPNMEELVQDEIKESSGSTAFVACGHPLMVDDIRYAVVQNLDNSEKKRVEFFEQLQIWT</sequence>
<feature type="signal peptide" evidence="17">
    <location>
        <begin position="1"/>
        <end position="18"/>
    </location>
</feature>
<dbReference type="InterPro" id="IPR051410">
    <property type="entry name" value="Ferric/Cupric_Reductase"/>
</dbReference>
<dbReference type="eggNOG" id="KOG0039">
    <property type="taxonomic scope" value="Eukaryota"/>
</dbReference>
<evidence type="ECO:0000256" key="2">
    <source>
        <dbReference type="ARBA" id="ARBA00006278"/>
    </source>
</evidence>
<keyword evidence="13 16" id="KW-0472">Membrane</keyword>
<dbReference type="InParanoid" id="A3GG56"/>
<keyword evidence="7 16" id="KW-0812">Transmembrane</keyword>
<dbReference type="OrthoDB" id="167398at2759"/>
<keyword evidence="9" id="KW-0249">Electron transport</keyword>
<dbReference type="Pfam" id="PF01794">
    <property type="entry name" value="Ferric_reduct"/>
    <property type="match status" value="1"/>
</dbReference>
<comment type="similarity">
    <text evidence="2">Belongs to the ferric reductase (FRE) family.</text>
</comment>
<dbReference type="Proteomes" id="UP000002258">
    <property type="component" value="Chromosome 1"/>
</dbReference>
<dbReference type="SFLD" id="SFLDS00052">
    <property type="entry name" value="Ferric_Reductase_Domain"/>
    <property type="match status" value="1"/>
</dbReference>
<dbReference type="GeneID" id="4851255"/>
<accession>A3GG56</accession>
<feature type="transmembrane region" description="Helical" evidence="16">
    <location>
        <begin position="273"/>
        <end position="291"/>
    </location>
</feature>
<dbReference type="OMA" id="DEVCCRD"/>
<dbReference type="InterPro" id="IPR017938">
    <property type="entry name" value="Riboflavin_synthase-like_b-brl"/>
</dbReference>
<comment type="catalytic activity">
    <reaction evidence="15">
        <text>2 a Fe(II)-siderophore + NADP(+) + H(+) = 2 a Fe(III)-siderophore + NADPH</text>
        <dbReference type="Rhea" id="RHEA:28795"/>
        <dbReference type="Rhea" id="RHEA-COMP:11342"/>
        <dbReference type="Rhea" id="RHEA-COMP:11344"/>
        <dbReference type="ChEBI" id="CHEBI:15378"/>
        <dbReference type="ChEBI" id="CHEBI:29033"/>
        <dbReference type="ChEBI" id="CHEBI:29034"/>
        <dbReference type="ChEBI" id="CHEBI:57783"/>
        <dbReference type="ChEBI" id="CHEBI:58349"/>
        <dbReference type="EC" id="1.16.1.9"/>
    </reaction>
</comment>
<keyword evidence="12" id="KW-0406">Ion transport</keyword>
<dbReference type="EC" id="1.16.1.9" evidence="3"/>
<dbReference type="SFLD" id="SFLDG01168">
    <property type="entry name" value="Ferric_reductase_subgroup_(FRE"/>
    <property type="match status" value="1"/>
</dbReference>
<dbReference type="PANTHER" id="PTHR32361:SF9">
    <property type="entry name" value="FERRIC REDUCTASE TRANSMEMBRANE COMPONENT 3-RELATED"/>
    <property type="match status" value="1"/>
</dbReference>
<evidence type="ECO:0000256" key="10">
    <source>
        <dbReference type="ARBA" id="ARBA00022989"/>
    </source>
</evidence>
<organism evidence="19 20">
    <name type="scientific">Scheffersomyces stipitis (strain ATCC 58785 / CBS 6054 / NBRC 10063 / NRRL Y-11545)</name>
    <name type="common">Yeast</name>
    <name type="synonym">Pichia stipitis</name>
    <dbReference type="NCBI Taxonomy" id="322104"/>
    <lineage>
        <taxon>Eukaryota</taxon>
        <taxon>Fungi</taxon>
        <taxon>Dikarya</taxon>
        <taxon>Ascomycota</taxon>
        <taxon>Saccharomycotina</taxon>
        <taxon>Pichiomycetes</taxon>
        <taxon>Debaryomycetaceae</taxon>
        <taxon>Scheffersomyces</taxon>
    </lineage>
</organism>
<evidence type="ECO:0000256" key="4">
    <source>
        <dbReference type="ARBA" id="ARBA00022448"/>
    </source>
</evidence>
<evidence type="ECO:0000256" key="12">
    <source>
        <dbReference type="ARBA" id="ARBA00023065"/>
    </source>
</evidence>
<feature type="domain" description="FAD-binding FR-type" evidence="18">
    <location>
        <begin position="407"/>
        <end position="526"/>
    </location>
</feature>
<evidence type="ECO:0000256" key="11">
    <source>
        <dbReference type="ARBA" id="ARBA00023002"/>
    </source>
</evidence>
<dbReference type="Gene3D" id="3.40.50.80">
    <property type="entry name" value="Nucleotide-binding domain of ferredoxin-NADP reductase (FNR) module"/>
    <property type="match status" value="1"/>
</dbReference>
<dbReference type="SUPFAM" id="SSF52343">
    <property type="entry name" value="Ferredoxin reductase-like, C-terminal NADP-linked domain"/>
    <property type="match status" value="1"/>
</dbReference>
<dbReference type="PANTHER" id="PTHR32361">
    <property type="entry name" value="FERRIC/CUPRIC REDUCTASE TRANSMEMBRANE COMPONENT"/>
    <property type="match status" value="1"/>
</dbReference>
<evidence type="ECO:0000256" key="15">
    <source>
        <dbReference type="ARBA" id="ARBA00048483"/>
    </source>
</evidence>
<dbReference type="InterPro" id="IPR013112">
    <property type="entry name" value="FAD-bd_8"/>
</dbReference>
<evidence type="ECO:0000256" key="14">
    <source>
        <dbReference type="ARBA" id="ARBA00023180"/>
    </source>
</evidence>
<dbReference type="HOGENOM" id="CLU_010365_4_0_1"/>
<evidence type="ECO:0000256" key="17">
    <source>
        <dbReference type="SAM" id="SignalP"/>
    </source>
</evidence>
<keyword evidence="20" id="KW-1185">Reference proteome</keyword>
<dbReference type="RefSeq" id="XP_001387900.2">
    <property type="nucleotide sequence ID" value="XM_001387863.1"/>
</dbReference>
<dbReference type="InterPro" id="IPR013130">
    <property type="entry name" value="Fe3_Rdtase_TM_dom"/>
</dbReference>
<reference evidence="19 20" key="1">
    <citation type="journal article" date="2007" name="Nat. Biotechnol.">
        <title>Genome sequence of the lignocellulose-bioconverting and xylose-fermenting yeast Pichia stipitis.</title>
        <authorList>
            <person name="Jeffries T.W."/>
            <person name="Grigoriev I.V."/>
            <person name="Grimwood J."/>
            <person name="Laplaza J.M."/>
            <person name="Aerts A."/>
            <person name="Salamov A."/>
            <person name="Schmutz J."/>
            <person name="Lindquist E."/>
            <person name="Dehal P."/>
            <person name="Shapiro H."/>
            <person name="Jin Y.S."/>
            <person name="Passoth V."/>
            <person name="Richardson P.M."/>
        </authorList>
    </citation>
    <scope>NUCLEOTIDE SEQUENCE [LARGE SCALE GENOMIC DNA]</scope>
    <source>
        <strain evidence="20">ATCC 58785 / CBS 6054 / NBRC 10063 / NRRL Y-11545</strain>
    </source>
</reference>
<comment type="caution">
    <text evidence="19">The sequence shown here is derived from an EMBL/GenBank/DDBJ whole genome shotgun (WGS) entry which is preliminary data.</text>
</comment>
<feature type="transmembrane region" description="Helical" evidence="16">
    <location>
        <begin position="344"/>
        <end position="366"/>
    </location>
</feature>
<feature type="transmembrane region" description="Helical" evidence="16">
    <location>
        <begin position="230"/>
        <end position="253"/>
    </location>
</feature>
<feature type="transmembrane region" description="Helical" evidence="16">
    <location>
        <begin position="312"/>
        <end position="332"/>
    </location>
</feature>
<keyword evidence="14" id="KW-0325">Glycoprotein</keyword>
<dbReference type="EMBL" id="AAVQ01000001">
    <property type="protein sequence ID" value="EAZ63877.2"/>
    <property type="molecule type" value="Genomic_DNA"/>
</dbReference>
<dbReference type="GO" id="GO:0005886">
    <property type="term" value="C:plasma membrane"/>
    <property type="evidence" value="ECO:0007669"/>
    <property type="project" value="UniProtKB-SubCell"/>
</dbReference>
<protein>
    <recommendedName>
        <fullName evidence="3">ferric-chelate reductase (NADPH)</fullName>
        <ecNumber evidence="3">1.16.1.9</ecNumber>
    </recommendedName>
</protein>
<feature type="transmembrane region" description="Helical" evidence="16">
    <location>
        <begin position="373"/>
        <end position="391"/>
    </location>
</feature>
<keyword evidence="10 16" id="KW-1133">Transmembrane helix</keyword>
<dbReference type="GO" id="GO:0052851">
    <property type="term" value="F:ferric-chelate reductase (NADPH) activity"/>
    <property type="evidence" value="ECO:0007669"/>
    <property type="project" value="UniProtKB-EC"/>
</dbReference>
<gene>
    <name evidence="19" type="primary">FRE1.1</name>
    <name evidence="19" type="ORF">PICST_51088</name>
</gene>
<feature type="transmembrane region" description="Helical" evidence="16">
    <location>
        <begin position="156"/>
        <end position="179"/>
    </location>
</feature>
<dbReference type="FunCoup" id="A3GG56">
    <property type="interactions" value="402"/>
</dbReference>
<evidence type="ECO:0000313" key="20">
    <source>
        <dbReference type="Proteomes" id="UP000002258"/>
    </source>
</evidence>
<dbReference type="Pfam" id="PF08030">
    <property type="entry name" value="NAD_binding_6"/>
    <property type="match status" value="1"/>
</dbReference>
<keyword evidence="6" id="KW-0285">Flavoprotein</keyword>
<dbReference type="InterPro" id="IPR017927">
    <property type="entry name" value="FAD-bd_FR_type"/>
</dbReference>
<dbReference type="InterPro" id="IPR013121">
    <property type="entry name" value="Fe_red_NAD-bd_6"/>
</dbReference>
<evidence type="ECO:0000256" key="1">
    <source>
        <dbReference type="ARBA" id="ARBA00004651"/>
    </source>
</evidence>
<evidence type="ECO:0000256" key="5">
    <source>
        <dbReference type="ARBA" id="ARBA00022475"/>
    </source>
</evidence>
<evidence type="ECO:0000313" key="19">
    <source>
        <dbReference type="EMBL" id="EAZ63877.2"/>
    </source>
</evidence>